<dbReference type="eggNOG" id="COG0763">
    <property type="taxonomic scope" value="Bacteria"/>
</dbReference>
<evidence type="ECO:0000313" key="11">
    <source>
        <dbReference type="EMBL" id="EFR42407.1"/>
    </source>
</evidence>
<keyword evidence="6 11" id="KW-0328">Glycosyltransferase</keyword>
<keyword evidence="7 11" id="KW-0808">Transferase</keyword>
<accession>E4L9X6</accession>
<dbReference type="GO" id="GO:0005543">
    <property type="term" value="F:phospholipid binding"/>
    <property type="evidence" value="ECO:0007669"/>
    <property type="project" value="TreeGrafter"/>
</dbReference>
<evidence type="ECO:0000256" key="10">
    <source>
        <dbReference type="NCBIfam" id="TIGR00215"/>
    </source>
</evidence>
<reference evidence="11 12" key="1">
    <citation type="submission" date="2010-11" db="EMBL/GenBank/DDBJ databases">
        <authorList>
            <person name="Durkin A.S."/>
            <person name="Madupu R."/>
            <person name="Torralba M."/>
            <person name="Gillis M."/>
            <person name="Methe B."/>
            <person name="Sutton G."/>
            <person name="Nelson K.E."/>
        </authorList>
    </citation>
    <scope>NUCLEOTIDE SEQUENCE [LARGE SCALE GENOMIC DNA]</scope>
    <source>
        <strain evidence="11 12">UPII 345-E</strain>
    </source>
</reference>
<comment type="catalytic activity">
    <reaction evidence="9">
        <text>a lipid X + a UDP-2-N,3-O-bis[(3R)-3-hydroxyacyl]-alpha-D-glucosamine = a lipid A disaccharide + UDP + H(+)</text>
        <dbReference type="Rhea" id="RHEA:67828"/>
        <dbReference type="ChEBI" id="CHEBI:15378"/>
        <dbReference type="ChEBI" id="CHEBI:58223"/>
        <dbReference type="ChEBI" id="CHEBI:137748"/>
        <dbReference type="ChEBI" id="CHEBI:176338"/>
        <dbReference type="ChEBI" id="CHEBI:176343"/>
        <dbReference type="EC" id="2.4.1.182"/>
    </reaction>
</comment>
<dbReference type="Proteomes" id="UP000004594">
    <property type="component" value="Unassembled WGS sequence"/>
</dbReference>
<dbReference type="NCBIfam" id="TIGR00215">
    <property type="entry name" value="lpxB"/>
    <property type="match status" value="1"/>
</dbReference>
<dbReference type="PANTHER" id="PTHR30372">
    <property type="entry name" value="LIPID-A-DISACCHARIDE SYNTHASE"/>
    <property type="match status" value="1"/>
</dbReference>
<dbReference type="EC" id="2.4.1.182" evidence="2 10"/>
<dbReference type="OrthoDB" id="9801642at2"/>
<dbReference type="GO" id="GO:0009245">
    <property type="term" value="P:lipid A biosynthetic process"/>
    <property type="evidence" value="ECO:0007669"/>
    <property type="project" value="UniProtKB-UniRule"/>
</dbReference>
<evidence type="ECO:0000256" key="9">
    <source>
        <dbReference type="ARBA" id="ARBA00048975"/>
    </source>
</evidence>
<evidence type="ECO:0000256" key="7">
    <source>
        <dbReference type="ARBA" id="ARBA00022679"/>
    </source>
</evidence>
<dbReference type="Gene3D" id="3.40.50.2000">
    <property type="entry name" value="Glycogen Phosphorylase B"/>
    <property type="match status" value="1"/>
</dbReference>
<dbReference type="AlphaFoldDB" id="E4L9X6"/>
<evidence type="ECO:0000256" key="5">
    <source>
        <dbReference type="ARBA" id="ARBA00022556"/>
    </source>
</evidence>
<dbReference type="GO" id="GO:0016020">
    <property type="term" value="C:membrane"/>
    <property type="evidence" value="ECO:0007669"/>
    <property type="project" value="GOC"/>
</dbReference>
<dbReference type="GO" id="GO:0008915">
    <property type="term" value="F:lipid-A-disaccharide synthase activity"/>
    <property type="evidence" value="ECO:0007669"/>
    <property type="project" value="UniProtKB-UniRule"/>
</dbReference>
<keyword evidence="8" id="KW-0443">Lipid metabolism</keyword>
<evidence type="ECO:0000256" key="3">
    <source>
        <dbReference type="ARBA" id="ARBA00020902"/>
    </source>
</evidence>
<evidence type="ECO:0000256" key="4">
    <source>
        <dbReference type="ARBA" id="ARBA00022516"/>
    </source>
</evidence>
<dbReference type="PANTHER" id="PTHR30372:SF4">
    <property type="entry name" value="LIPID-A-DISACCHARIDE SYNTHASE, MITOCHONDRIAL-RELATED"/>
    <property type="match status" value="1"/>
</dbReference>
<protein>
    <recommendedName>
        <fullName evidence="3 10">Lipid-A-disaccharide synthase</fullName>
        <ecNumber evidence="2 10">2.4.1.182</ecNumber>
    </recommendedName>
</protein>
<dbReference type="RefSeq" id="WP_007554983.1">
    <property type="nucleotide sequence ID" value="NZ_AENT01000025.1"/>
</dbReference>
<evidence type="ECO:0000313" key="12">
    <source>
        <dbReference type="Proteomes" id="UP000004594"/>
    </source>
</evidence>
<dbReference type="SUPFAM" id="SSF53756">
    <property type="entry name" value="UDP-Glycosyltransferase/glycogen phosphorylase"/>
    <property type="match status" value="1"/>
</dbReference>
<evidence type="ECO:0000256" key="2">
    <source>
        <dbReference type="ARBA" id="ARBA00012687"/>
    </source>
</evidence>
<name>E4L9X6_9FIRM</name>
<organism evidence="11 12">
    <name type="scientific">Dialister micraerophilus UPII 345-E</name>
    <dbReference type="NCBI Taxonomy" id="910314"/>
    <lineage>
        <taxon>Bacteria</taxon>
        <taxon>Bacillati</taxon>
        <taxon>Bacillota</taxon>
        <taxon>Negativicutes</taxon>
        <taxon>Veillonellales</taxon>
        <taxon>Veillonellaceae</taxon>
        <taxon>Dialister</taxon>
    </lineage>
</organism>
<dbReference type="EMBL" id="AENT01000025">
    <property type="protein sequence ID" value="EFR42407.1"/>
    <property type="molecule type" value="Genomic_DNA"/>
</dbReference>
<evidence type="ECO:0000256" key="8">
    <source>
        <dbReference type="ARBA" id="ARBA00023098"/>
    </source>
</evidence>
<keyword evidence="4" id="KW-0444">Lipid biosynthesis</keyword>
<evidence type="ECO:0000256" key="1">
    <source>
        <dbReference type="ARBA" id="ARBA00002056"/>
    </source>
</evidence>
<dbReference type="Pfam" id="PF02684">
    <property type="entry name" value="LpxB"/>
    <property type="match status" value="1"/>
</dbReference>
<keyword evidence="5" id="KW-0441">Lipid A biosynthesis</keyword>
<sequence length="382" mass="42853">MKIMMSAGEVSGDMHAAAVAKEIKKINPEAEIFGMGGIRMQKAGVRIIYDIENLGIIGFVEVIKHLPLFFKLLSFLKQKLKEEKPDVLVCVDYPGFNMKLAHAAKEMGIPVVYYIAPTIWAWNKSRAKNIVRDVKKVASIFPFEAKAYEKAGADVTFVGNPLADTVKPSLNYDEAMKFFNADRSKKRILLMPGSRKKEVSDLLFTMLSACRELSKKFECQFFLPRADTVSEKMLEEIFKKVPEVKVQVTTEKTYDLMNICTIAIASSGTATLETALMGLPTVLLYKLAPITWFFAKRLVQVKYAGLPNLLLKREITPELLQDEVTFQNITKIVTPLLEDEEKRKKIVEDLKNVKTAMGDEGAVKRTAKLILETAGSIDGKDE</sequence>
<gene>
    <name evidence="11" type="primary">lpxB</name>
    <name evidence="11" type="ORF">HMPREF9220_0137</name>
</gene>
<dbReference type="InterPro" id="IPR003835">
    <property type="entry name" value="Glyco_trans_19"/>
</dbReference>
<proteinExistence type="predicted"/>
<comment type="function">
    <text evidence="1">Condensation of UDP-2,3-diacylglucosamine and 2,3-diacylglucosamine-1-phosphate to form lipid A disaccharide, a precursor of lipid A, a phosphorylated glycolipid that anchors the lipopolysaccharide to the outer membrane of the cell.</text>
</comment>
<evidence type="ECO:0000256" key="6">
    <source>
        <dbReference type="ARBA" id="ARBA00022676"/>
    </source>
</evidence>
<comment type="caution">
    <text evidence="11">The sequence shown here is derived from an EMBL/GenBank/DDBJ whole genome shotgun (WGS) entry which is preliminary data.</text>
</comment>